<comment type="caution">
    <text evidence="10">The sequence shown here is derived from an EMBL/GenBank/DDBJ whole genome shotgun (WGS) entry which is preliminary data.</text>
</comment>
<evidence type="ECO:0000256" key="6">
    <source>
        <dbReference type="ARBA" id="ARBA00023242"/>
    </source>
</evidence>
<reference evidence="10 11" key="1">
    <citation type="submission" date="2024-08" db="EMBL/GenBank/DDBJ databases">
        <authorList>
            <person name="Cucini C."/>
            <person name="Frati F."/>
        </authorList>
    </citation>
    <scope>NUCLEOTIDE SEQUENCE [LARGE SCALE GENOMIC DNA]</scope>
</reference>
<evidence type="ECO:0000256" key="2">
    <source>
        <dbReference type="ARBA" id="ARBA00022723"/>
    </source>
</evidence>
<accession>A0ABP1RZ97</accession>
<keyword evidence="3" id="KW-0677">Repeat</keyword>
<dbReference type="InterPro" id="IPR013087">
    <property type="entry name" value="Znf_C2H2_type"/>
</dbReference>
<evidence type="ECO:0000256" key="5">
    <source>
        <dbReference type="ARBA" id="ARBA00022833"/>
    </source>
</evidence>
<evidence type="ECO:0000313" key="10">
    <source>
        <dbReference type="EMBL" id="CAL8139670.1"/>
    </source>
</evidence>
<feature type="region of interest" description="Disordered" evidence="8">
    <location>
        <begin position="413"/>
        <end position="536"/>
    </location>
</feature>
<keyword evidence="11" id="KW-1185">Reference proteome</keyword>
<keyword evidence="5" id="KW-0862">Zinc</keyword>
<evidence type="ECO:0000313" key="11">
    <source>
        <dbReference type="Proteomes" id="UP001642540"/>
    </source>
</evidence>
<evidence type="ECO:0000256" key="8">
    <source>
        <dbReference type="SAM" id="MobiDB-lite"/>
    </source>
</evidence>
<feature type="region of interest" description="Disordered" evidence="8">
    <location>
        <begin position="235"/>
        <end position="286"/>
    </location>
</feature>
<feature type="compositionally biased region" description="Polar residues" evidence="8">
    <location>
        <begin position="496"/>
        <end position="509"/>
    </location>
</feature>
<dbReference type="PANTHER" id="PTHR24406">
    <property type="entry name" value="TRANSCRIPTIONAL REPRESSOR CTCFL-RELATED"/>
    <property type="match status" value="1"/>
</dbReference>
<keyword evidence="2" id="KW-0479">Metal-binding</keyword>
<keyword evidence="4 7" id="KW-0863">Zinc-finger</keyword>
<evidence type="ECO:0000256" key="7">
    <source>
        <dbReference type="PROSITE-ProRule" id="PRU00042"/>
    </source>
</evidence>
<name>A0ABP1RZ97_9HEXA</name>
<comment type="subcellular location">
    <subcellularLocation>
        <location evidence="1">Nucleus</location>
    </subcellularLocation>
</comment>
<feature type="compositionally biased region" description="Low complexity" evidence="8">
    <location>
        <begin position="438"/>
        <end position="455"/>
    </location>
</feature>
<dbReference type="PROSITE" id="PS00028">
    <property type="entry name" value="ZINC_FINGER_C2H2_1"/>
    <property type="match status" value="1"/>
</dbReference>
<dbReference type="EMBL" id="CAXLJM020000129">
    <property type="protein sequence ID" value="CAL8139670.1"/>
    <property type="molecule type" value="Genomic_DNA"/>
</dbReference>
<evidence type="ECO:0000256" key="4">
    <source>
        <dbReference type="ARBA" id="ARBA00022771"/>
    </source>
</evidence>
<dbReference type="InterPro" id="IPR050888">
    <property type="entry name" value="ZnF_C2H2-type_TF"/>
</dbReference>
<proteinExistence type="predicted"/>
<evidence type="ECO:0000256" key="1">
    <source>
        <dbReference type="ARBA" id="ARBA00004123"/>
    </source>
</evidence>
<sequence>MSTFQIFKMSTEKEKNFIFLNTDGICLLCYDDCPKSVEKEKNSMQTSINFCKLISRYLGFNLENVVETPVKSLRKCKKPDKIGIELCERCFQLALAFCNVHFQLQFHQMVLDRCIRTISEIIRESETKAKGALFTMCKDENSLMQQKKFTRLAVGNLKSANNLRNKLQQRCSVKLKTSVPIVKLKDLFGENPPKSKLKNISTDNESQILIPSLRGCIISFWIVLSLSFINPDEIGSDQKGKKRKKAISPPVVQPSSHQPEVQSSGSQSSAQAKIKDSVEVTPVKSNSTVKSDLAPTFVQPTNPVQHSYPYTPQTSTTFQQYAQPNPTFPSTPSYPYTNTWNSYNYTNYNNNGYNYNYPNYSNTYQGLWPSYSAPANLPCTSSSSTYIPPTYNDLNQHDDANTYGYDNMGRIDQHQPFNGFAEHTGYYTPPSQNTQGSQQYHQLTTPQQQTGHQGHVTLAHSDSSQAQPNPLMGENVYSPETTPMDMDISTSSSSSEEPNLSHHTAISDESQLEPEEHDAHQSANPNAASPSSKQVNIIGPALFPEIRGKQKGKRLQANIFCIHHGCTETFLTKGQLELHLKSHGTFKCNHCHLTFGKAHTLALHEKQRHSPPGQTFSRLIHPCTRCDFTFPSQNKFFLHFFNDHLNISVYDRHCLVCRKQYVVGTTSQTMQAHYKNSHDVMGRDVSEIFTCSDCKAPFLTSQQLKVHRAHKVCKQTIANL</sequence>
<evidence type="ECO:0000259" key="9">
    <source>
        <dbReference type="PROSITE" id="PS50157"/>
    </source>
</evidence>
<organism evidence="10 11">
    <name type="scientific">Orchesella dallaii</name>
    <dbReference type="NCBI Taxonomy" id="48710"/>
    <lineage>
        <taxon>Eukaryota</taxon>
        <taxon>Metazoa</taxon>
        <taxon>Ecdysozoa</taxon>
        <taxon>Arthropoda</taxon>
        <taxon>Hexapoda</taxon>
        <taxon>Collembola</taxon>
        <taxon>Entomobryomorpha</taxon>
        <taxon>Entomobryoidea</taxon>
        <taxon>Orchesellidae</taxon>
        <taxon>Orchesellinae</taxon>
        <taxon>Orchesella</taxon>
    </lineage>
</organism>
<feature type="compositionally biased region" description="Low complexity" evidence="8">
    <location>
        <begin position="522"/>
        <end position="532"/>
    </location>
</feature>
<keyword evidence="6" id="KW-0539">Nucleus</keyword>
<feature type="compositionally biased region" description="Low complexity" evidence="8">
    <location>
        <begin position="248"/>
        <end position="272"/>
    </location>
</feature>
<protein>
    <recommendedName>
        <fullName evidence="9">C2H2-type domain-containing protein</fullName>
    </recommendedName>
</protein>
<dbReference type="Proteomes" id="UP001642540">
    <property type="component" value="Unassembled WGS sequence"/>
</dbReference>
<gene>
    <name evidence="10" type="ORF">ODALV1_LOCUS27939</name>
</gene>
<dbReference type="SMART" id="SM00355">
    <property type="entry name" value="ZnF_C2H2"/>
    <property type="match status" value="5"/>
</dbReference>
<evidence type="ECO:0000256" key="3">
    <source>
        <dbReference type="ARBA" id="ARBA00022737"/>
    </source>
</evidence>
<dbReference type="PROSITE" id="PS50157">
    <property type="entry name" value="ZINC_FINGER_C2H2_2"/>
    <property type="match status" value="1"/>
</dbReference>
<feature type="domain" description="C2H2-type" evidence="9">
    <location>
        <begin position="586"/>
        <end position="614"/>
    </location>
</feature>